<protein>
    <submittedName>
        <fullName evidence="1">Uncharacterized protein</fullName>
    </submittedName>
</protein>
<dbReference type="EMBL" id="BMNB01000056">
    <property type="protein sequence ID" value="GGM67287.1"/>
    <property type="molecule type" value="Genomic_DNA"/>
</dbReference>
<evidence type="ECO:0000313" key="1">
    <source>
        <dbReference type="EMBL" id="GGM67287.1"/>
    </source>
</evidence>
<evidence type="ECO:0000313" key="2">
    <source>
        <dbReference type="Proteomes" id="UP000608890"/>
    </source>
</evidence>
<organism evidence="1 2">
    <name type="scientific">Micromonospora sonchi</name>
    <dbReference type="NCBI Taxonomy" id="1763543"/>
    <lineage>
        <taxon>Bacteria</taxon>
        <taxon>Bacillati</taxon>
        <taxon>Actinomycetota</taxon>
        <taxon>Actinomycetes</taxon>
        <taxon>Micromonosporales</taxon>
        <taxon>Micromonosporaceae</taxon>
        <taxon>Micromonospora</taxon>
    </lineage>
</organism>
<dbReference type="AlphaFoldDB" id="A0A917X551"/>
<dbReference type="RefSeq" id="WP_229706600.1">
    <property type="nucleotide sequence ID" value="NZ_BMNB01000056.1"/>
</dbReference>
<reference evidence="1" key="1">
    <citation type="journal article" date="2014" name="Int. J. Syst. Evol. Microbiol.">
        <title>Complete genome sequence of Corynebacterium casei LMG S-19264T (=DSM 44701T), isolated from a smear-ripened cheese.</title>
        <authorList>
            <consortium name="US DOE Joint Genome Institute (JGI-PGF)"/>
            <person name="Walter F."/>
            <person name="Albersmeier A."/>
            <person name="Kalinowski J."/>
            <person name="Ruckert C."/>
        </authorList>
    </citation>
    <scope>NUCLEOTIDE SEQUENCE</scope>
    <source>
        <strain evidence="1">CGMCC 4.7312</strain>
    </source>
</reference>
<dbReference type="Proteomes" id="UP000608890">
    <property type="component" value="Unassembled WGS sequence"/>
</dbReference>
<accession>A0A917X551</accession>
<name>A0A917X551_9ACTN</name>
<gene>
    <name evidence="1" type="ORF">GCM10011608_60700</name>
</gene>
<reference evidence="1" key="2">
    <citation type="submission" date="2020-09" db="EMBL/GenBank/DDBJ databases">
        <authorList>
            <person name="Sun Q."/>
            <person name="Zhou Y."/>
        </authorList>
    </citation>
    <scope>NUCLEOTIDE SEQUENCE</scope>
    <source>
        <strain evidence="1">CGMCC 4.7312</strain>
    </source>
</reference>
<keyword evidence="2" id="KW-1185">Reference proteome</keyword>
<comment type="caution">
    <text evidence="1">The sequence shown here is derived from an EMBL/GenBank/DDBJ whole genome shotgun (WGS) entry which is preliminary data.</text>
</comment>
<sequence length="93" mass="10155">MLISETKSLLISMLDLAGVRPGEVAAADVRATVEIFRRFATVPADDAVSPEKDGDGVLAQTGTFDFDGVREFCADLTRQFIEADDQDVIRQLH</sequence>
<proteinExistence type="predicted"/>